<name>R8HTD5_BACCE</name>
<dbReference type="PANTHER" id="PTHR37293:SF7">
    <property type="entry name" value="HYPOTHETICAL PHAGE PROTEIN"/>
    <property type="match status" value="1"/>
</dbReference>
<evidence type="ECO:0000313" key="4">
    <source>
        <dbReference type="EMBL" id="EOO75987.1"/>
    </source>
</evidence>
<evidence type="ECO:0000313" key="5">
    <source>
        <dbReference type="Proteomes" id="UP000014040"/>
    </source>
</evidence>
<sequence length="299" mass="35264">MSEVKWIKLSTSMFEDEKIRLIESMPEADTLLIIWIRLLAQAGKTNASGYIFLSKNIPYSDEMLSTLFNRPIATVRLALQTFHRFGMIEITDDQYICISNWEKHQNIDGLERVKQLNAERNKKYRERKKEQQLALENNGEESDVCVTSRDATDIEEDKELDKELDKEKELEIINTSSSDESDTKVSIPYQEILDYLNEKAKKNFNHKAEAHRKLIRARWNEGYTVKNFKTVIDNKVSQWFGQFDRDDKPLDRYLRPSTLFAQKHFDNYLNETVKGENSNANSKKHKNNEFIQKYDFSKR</sequence>
<evidence type="ECO:0000256" key="1">
    <source>
        <dbReference type="SAM" id="Coils"/>
    </source>
</evidence>
<dbReference type="RefSeq" id="WP_016101440.1">
    <property type="nucleotide sequence ID" value="NZ_KB976279.1"/>
</dbReference>
<gene>
    <name evidence="4" type="ORF">IIC_01730</name>
</gene>
<keyword evidence="1" id="KW-0175">Coiled coil</keyword>
<dbReference type="EMBL" id="AHES01000013">
    <property type="protein sequence ID" value="EOO75987.1"/>
    <property type="molecule type" value="Genomic_DNA"/>
</dbReference>
<dbReference type="Pfam" id="PF09524">
    <property type="entry name" value="Phg_2220_C"/>
    <property type="match status" value="1"/>
</dbReference>
<feature type="coiled-coil region" evidence="1">
    <location>
        <begin position="113"/>
        <end position="141"/>
    </location>
</feature>
<dbReference type="HOGENOM" id="CLU_055973_1_1_9"/>
<dbReference type="PANTHER" id="PTHR37293">
    <property type="entry name" value="PHAGE REPLICATION PROTEIN-RELATED"/>
    <property type="match status" value="1"/>
</dbReference>
<protein>
    <recommendedName>
        <fullName evidence="6">Phage replisome organiser N-terminal domain-containing protein</fullName>
    </recommendedName>
</protein>
<dbReference type="InterPro" id="IPR053162">
    <property type="entry name" value="DnaD"/>
</dbReference>
<dbReference type="InterPro" id="IPR010056">
    <property type="entry name" value="Phage_rep_org__N"/>
</dbReference>
<dbReference type="NCBIfam" id="TIGR02220">
    <property type="entry name" value="phg_TIGR02220"/>
    <property type="match status" value="1"/>
</dbReference>
<organism evidence="4 5">
    <name type="scientific">Bacillus cereus VD021</name>
    <dbReference type="NCBI Taxonomy" id="1053224"/>
    <lineage>
        <taxon>Bacteria</taxon>
        <taxon>Bacillati</taxon>
        <taxon>Bacillota</taxon>
        <taxon>Bacilli</taxon>
        <taxon>Bacillales</taxon>
        <taxon>Bacillaceae</taxon>
        <taxon>Bacillus</taxon>
        <taxon>Bacillus cereus group</taxon>
    </lineage>
</organism>
<feature type="domain" description="Phage conserved hypothetical protein C-terminal" evidence="2">
    <location>
        <begin position="192"/>
        <end position="270"/>
    </location>
</feature>
<dbReference type="Pfam" id="PF09681">
    <property type="entry name" value="Phage_rep_org_N"/>
    <property type="match status" value="1"/>
</dbReference>
<proteinExistence type="predicted"/>
<comment type="caution">
    <text evidence="4">The sequence shown here is derived from an EMBL/GenBank/DDBJ whole genome shotgun (WGS) entry which is preliminary data.</text>
</comment>
<feature type="domain" description="Phage replisome organiser N-terminal" evidence="3">
    <location>
        <begin position="6"/>
        <end position="126"/>
    </location>
</feature>
<dbReference type="NCBIfam" id="TIGR01714">
    <property type="entry name" value="phage_rep_org_N"/>
    <property type="match status" value="1"/>
</dbReference>
<dbReference type="PATRIC" id="fig|1053224.3.peg.1757"/>
<reference evidence="4 5" key="1">
    <citation type="submission" date="2012-12" db="EMBL/GenBank/DDBJ databases">
        <title>The Genome Sequence of Bacillus cereus VD021.</title>
        <authorList>
            <consortium name="The Broad Institute Genome Sequencing Platform"/>
            <consortium name="The Broad Institute Genome Sequencing Center for Infectious Disease"/>
            <person name="Feldgarden M."/>
            <person name="Van der Auwera G.A."/>
            <person name="Mahillon J."/>
            <person name="Duprez V."/>
            <person name="Timmery S."/>
            <person name="Mattelet C."/>
            <person name="Dierick K."/>
            <person name="Sun M."/>
            <person name="Yu Z."/>
            <person name="Zhu L."/>
            <person name="Hu X."/>
            <person name="Shank E.B."/>
            <person name="Swiecicka I."/>
            <person name="Hansen B.M."/>
            <person name="Andrup L."/>
            <person name="Walker B."/>
            <person name="Young S.K."/>
            <person name="Zeng Q."/>
            <person name="Gargeya S."/>
            <person name="Fitzgerald M."/>
            <person name="Haas B."/>
            <person name="Abouelleil A."/>
            <person name="Alvarado L."/>
            <person name="Arachchi H.M."/>
            <person name="Berlin A.M."/>
            <person name="Chapman S.B."/>
            <person name="Dewar J."/>
            <person name="Goldberg J."/>
            <person name="Griggs A."/>
            <person name="Gujja S."/>
            <person name="Hansen M."/>
            <person name="Howarth C."/>
            <person name="Imamovic A."/>
            <person name="Larimer J."/>
            <person name="McCowan C."/>
            <person name="Murphy C."/>
            <person name="Neiman D."/>
            <person name="Pearson M."/>
            <person name="Priest M."/>
            <person name="Roberts A."/>
            <person name="Saif S."/>
            <person name="Shea T."/>
            <person name="Sisk P."/>
            <person name="Sykes S."/>
            <person name="Wortman J."/>
            <person name="Nusbaum C."/>
            <person name="Birren B."/>
        </authorList>
    </citation>
    <scope>NUCLEOTIDE SEQUENCE [LARGE SCALE GENOMIC DNA]</scope>
    <source>
        <strain evidence="4 5">VD021</strain>
    </source>
</reference>
<evidence type="ECO:0000259" key="2">
    <source>
        <dbReference type="Pfam" id="PF09524"/>
    </source>
</evidence>
<dbReference type="AlphaFoldDB" id="R8HTD5"/>
<evidence type="ECO:0008006" key="6">
    <source>
        <dbReference type="Google" id="ProtNLM"/>
    </source>
</evidence>
<accession>R8HTD5</accession>
<evidence type="ECO:0000259" key="3">
    <source>
        <dbReference type="Pfam" id="PF09681"/>
    </source>
</evidence>
<dbReference type="InterPro" id="IPR011741">
    <property type="entry name" value="Phg_2220_C"/>
</dbReference>
<dbReference type="Proteomes" id="UP000014040">
    <property type="component" value="Unassembled WGS sequence"/>
</dbReference>